<dbReference type="InterPro" id="IPR039763">
    <property type="entry name" value="ARMT1"/>
</dbReference>
<feature type="domain" description="Damage-control phosphatase ARMT1-like metal-binding" evidence="9">
    <location>
        <begin position="40"/>
        <end position="377"/>
    </location>
</feature>
<evidence type="ECO:0000256" key="5">
    <source>
        <dbReference type="ARBA" id="ARBA00022801"/>
    </source>
</evidence>
<dbReference type="OrthoDB" id="146189at2"/>
<reference evidence="10 11" key="1">
    <citation type="submission" date="2018-12" db="EMBL/GenBank/DDBJ databases">
        <title>Glycomyces sp. YIM 121974 draft genome.</title>
        <authorList>
            <person name="Li Q."/>
        </authorList>
    </citation>
    <scope>NUCLEOTIDE SEQUENCE [LARGE SCALE GENOMIC DNA]</scope>
    <source>
        <strain evidence="10 11">YIM 121974</strain>
    </source>
</reference>
<evidence type="ECO:0000313" key="10">
    <source>
        <dbReference type="EMBL" id="RRR98415.1"/>
    </source>
</evidence>
<dbReference type="GO" id="GO:0016791">
    <property type="term" value="F:phosphatase activity"/>
    <property type="evidence" value="ECO:0007669"/>
    <property type="project" value="TreeGrafter"/>
</dbReference>
<evidence type="ECO:0000256" key="7">
    <source>
        <dbReference type="ARBA" id="ARBA00048809"/>
    </source>
</evidence>
<dbReference type="AlphaFoldDB" id="A0A426UVN0"/>
<feature type="region of interest" description="Disordered" evidence="8">
    <location>
        <begin position="1"/>
        <end position="25"/>
    </location>
</feature>
<evidence type="ECO:0000256" key="6">
    <source>
        <dbReference type="ARBA" id="ARBA00023211"/>
    </source>
</evidence>
<comment type="catalytic activity">
    <reaction evidence="1">
        <text>beta-D-fructose 1-phosphate + H2O = D-fructose + phosphate</text>
        <dbReference type="Rhea" id="RHEA:35603"/>
        <dbReference type="ChEBI" id="CHEBI:15377"/>
        <dbReference type="ChEBI" id="CHEBI:37721"/>
        <dbReference type="ChEBI" id="CHEBI:43474"/>
        <dbReference type="ChEBI" id="CHEBI:138881"/>
    </reaction>
</comment>
<evidence type="ECO:0000313" key="11">
    <source>
        <dbReference type="Proteomes" id="UP000277256"/>
    </source>
</evidence>
<protein>
    <submittedName>
        <fullName evidence="10">Protein-glutamate O-methyltransferase family protein</fullName>
    </submittedName>
</protein>
<comment type="catalytic activity">
    <reaction evidence="7">
        <text>beta-D-fructose 6-phosphate = dihydroxyacetone + D-glyceraldehyde 3-phosphate</text>
        <dbReference type="Rhea" id="RHEA:28002"/>
        <dbReference type="ChEBI" id="CHEBI:16016"/>
        <dbReference type="ChEBI" id="CHEBI:57634"/>
        <dbReference type="ChEBI" id="CHEBI:59776"/>
    </reaction>
</comment>
<dbReference type="InterPro" id="IPR036075">
    <property type="entry name" value="ARMT-1-like_metal-bd_sf"/>
</dbReference>
<comment type="cofactor">
    <cofactor evidence="2">
        <name>Mn(2+)</name>
        <dbReference type="ChEBI" id="CHEBI:29035"/>
    </cofactor>
</comment>
<dbReference type="GO" id="GO:0046872">
    <property type="term" value="F:metal ion binding"/>
    <property type="evidence" value="ECO:0007669"/>
    <property type="project" value="UniProtKB-KW"/>
</dbReference>
<keyword evidence="10" id="KW-0808">Transferase</keyword>
<dbReference type="Gene3D" id="3.40.50.10880">
    <property type="entry name" value="Uncharacterised protein PF01937, DUF89, domain 3"/>
    <property type="match status" value="1"/>
</dbReference>
<evidence type="ECO:0000256" key="1">
    <source>
        <dbReference type="ARBA" id="ARBA00001326"/>
    </source>
</evidence>
<gene>
    <name evidence="10" type="ORF">EIW28_16115</name>
</gene>
<organism evidence="10 11">
    <name type="scientific">Glycomyces terrestris</name>
    <dbReference type="NCBI Taxonomy" id="2493553"/>
    <lineage>
        <taxon>Bacteria</taxon>
        <taxon>Bacillati</taxon>
        <taxon>Actinomycetota</taxon>
        <taxon>Actinomycetes</taxon>
        <taxon>Glycomycetales</taxon>
        <taxon>Glycomycetaceae</taxon>
        <taxon>Glycomyces</taxon>
    </lineage>
</organism>
<dbReference type="PANTHER" id="PTHR12260:SF6">
    <property type="entry name" value="DAMAGE-CONTROL PHOSPHATASE ARMT1"/>
    <property type="match status" value="1"/>
</dbReference>
<keyword evidence="10" id="KW-0489">Methyltransferase</keyword>
<dbReference type="Pfam" id="PF01937">
    <property type="entry name" value="ARMT1-like_dom"/>
    <property type="match status" value="1"/>
</dbReference>
<name>A0A426UVN0_9ACTN</name>
<proteinExistence type="inferred from homology"/>
<keyword evidence="11" id="KW-1185">Reference proteome</keyword>
<dbReference type="SUPFAM" id="SSF111321">
    <property type="entry name" value="AF1104-like"/>
    <property type="match status" value="1"/>
</dbReference>
<evidence type="ECO:0000256" key="2">
    <source>
        <dbReference type="ARBA" id="ARBA00001936"/>
    </source>
</evidence>
<keyword evidence="6" id="KW-0464">Manganese</keyword>
<dbReference type="GO" id="GO:0006974">
    <property type="term" value="P:DNA damage response"/>
    <property type="evidence" value="ECO:0007669"/>
    <property type="project" value="TreeGrafter"/>
</dbReference>
<sequence>MRSWRRPARENGGAEVPDPQLPPPIGIDRPGSFSRSVFHERHPVLVANLLADFPYPPHVAEALEALLAESLAGDVPARTPGGPEIHTWHLEVEAHAGRPWESLPFLWAESYFYRRLLRAVEYHHYDSPWCGVDPFAPQKHAQLDGPELRADLDAYAALRGAGAADRRRALLLAALWGNQADLGFRTNNPGADTSAGDVLVDDSEALWELAEAPGDAPVIVVADNAGREITADLALVDHLLETAAGPVELHLKPHPYFVSDATGQDVVATLAALDRDPHQEVRDLARRLRDAVRMGWLRLRTHGAYVHPTDYRTLPADLAAEFAAAKLVILKGDLNYRRLVGDLQWDPATPFAEAAGHFPGPVAALRTAKSDLAVGIDPARLAKLDAEAPDWRLTGTRAVIQVHA</sequence>
<accession>A0A426UVN0</accession>
<dbReference type="InterPro" id="IPR002791">
    <property type="entry name" value="ARMT1-like_metal-bd"/>
</dbReference>
<dbReference type="Proteomes" id="UP000277256">
    <property type="component" value="Unassembled WGS sequence"/>
</dbReference>
<keyword evidence="5" id="KW-0378">Hydrolase</keyword>
<evidence type="ECO:0000256" key="8">
    <source>
        <dbReference type="SAM" id="MobiDB-lite"/>
    </source>
</evidence>
<keyword evidence="4" id="KW-0479">Metal-binding</keyword>
<dbReference type="GO" id="GO:0008168">
    <property type="term" value="F:methyltransferase activity"/>
    <property type="evidence" value="ECO:0007669"/>
    <property type="project" value="UniProtKB-KW"/>
</dbReference>
<evidence type="ECO:0000259" key="9">
    <source>
        <dbReference type="Pfam" id="PF01937"/>
    </source>
</evidence>
<dbReference type="EMBL" id="RSEB01000004">
    <property type="protein sequence ID" value="RRR98415.1"/>
    <property type="molecule type" value="Genomic_DNA"/>
</dbReference>
<dbReference type="GO" id="GO:0032259">
    <property type="term" value="P:methylation"/>
    <property type="evidence" value="ECO:0007669"/>
    <property type="project" value="UniProtKB-KW"/>
</dbReference>
<comment type="caution">
    <text evidence="10">The sequence shown here is derived from an EMBL/GenBank/DDBJ whole genome shotgun (WGS) entry which is preliminary data.</text>
</comment>
<dbReference type="PANTHER" id="PTHR12260">
    <property type="entry name" value="DAMAGE-CONTROL PHOSPHATASE ARMT1"/>
    <property type="match status" value="1"/>
</dbReference>
<comment type="similarity">
    <text evidence="3">Belongs to the damage-control phosphatase family. Sugar phosphate phosphatase III subfamily.</text>
</comment>
<evidence type="ECO:0000256" key="3">
    <source>
        <dbReference type="ARBA" id="ARBA00009519"/>
    </source>
</evidence>
<evidence type="ECO:0000256" key="4">
    <source>
        <dbReference type="ARBA" id="ARBA00022723"/>
    </source>
</evidence>